<dbReference type="CDD" id="cd00171">
    <property type="entry name" value="Sec7"/>
    <property type="match status" value="1"/>
</dbReference>
<dbReference type="GO" id="GO:0005085">
    <property type="term" value="F:guanyl-nucleotide exchange factor activity"/>
    <property type="evidence" value="ECO:0007669"/>
    <property type="project" value="InterPro"/>
</dbReference>
<dbReference type="PANTHER" id="PTHR10663:SF388">
    <property type="entry name" value="GOLGI-SPECIFIC BREFELDIN A-RESISTANCE GUANINE NUCLEOTIDE EXCHANGE FACTOR 1"/>
    <property type="match status" value="1"/>
</dbReference>
<evidence type="ECO:0000313" key="3">
    <source>
        <dbReference type="EMBL" id="NDV29107.1"/>
    </source>
</evidence>
<dbReference type="PROSITE" id="PS50190">
    <property type="entry name" value="SEC7"/>
    <property type="match status" value="1"/>
</dbReference>
<dbReference type="InterPro" id="IPR035999">
    <property type="entry name" value="Sec7_dom_sf"/>
</dbReference>
<reference evidence="3" key="1">
    <citation type="journal article" date="2020" name="J. Eukaryot. Microbiol.">
        <title>De novo Sequencing, Assembly and Annotation of the Transcriptome for the Free-Living Testate Amoeba Arcella intermedia.</title>
        <authorList>
            <person name="Ribeiro G.M."/>
            <person name="Porfirio-Sousa A.L."/>
            <person name="Maurer-Alcala X.X."/>
            <person name="Katz L.A."/>
            <person name="Lahr D.J.G."/>
        </authorList>
    </citation>
    <scope>NUCLEOTIDE SEQUENCE</scope>
</reference>
<feature type="compositionally biased region" description="Basic and acidic residues" evidence="1">
    <location>
        <begin position="24"/>
        <end position="40"/>
    </location>
</feature>
<dbReference type="InterPro" id="IPR032691">
    <property type="entry name" value="Mon2/Sec7/BIG1-like_HUS"/>
</dbReference>
<dbReference type="SUPFAM" id="SSF48425">
    <property type="entry name" value="Sec7 domain"/>
    <property type="match status" value="1"/>
</dbReference>
<dbReference type="GO" id="GO:0016192">
    <property type="term" value="P:vesicle-mediated transport"/>
    <property type="evidence" value="ECO:0007669"/>
    <property type="project" value="UniProtKB-ARBA"/>
</dbReference>
<dbReference type="Pfam" id="PF01369">
    <property type="entry name" value="Sec7"/>
    <property type="match status" value="1"/>
</dbReference>
<feature type="domain" description="SEC7" evidence="2">
    <location>
        <begin position="303"/>
        <end position="505"/>
    </location>
</feature>
<accession>A0A6B2KWT5</accession>
<dbReference type="GO" id="GO:0005737">
    <property type="term" value="C:cytoplasm"/>
    <property type="evidence" value="ECO:0007669"/>
    <property type="project" value="UniProtKB-ARBA"/>
</dbReference>
<evidence type="ECO:0000256" key="1">
    <source>
        <dbReference type="SAM" id="MobiDB-lite"/>
    </source>
</evidence>
<dbReference type="Pfam" id="PF12783">
    <property type="entry name" value="Sec7-like_HUS"/>
    <property type="match status" value="1"/>
</dbReference>
<dbReference type="Pfam" id="PF23325">
    <property type="entry name" value="TPR_28"/>
    <property type="match status" value="1"/>
</dbReference>
<dbReference type="SMART" id="SM00222">
    <property type="entry name" value="Sec7"/>
    <property type="match status" value="1"/>
</dbReference>
<organism evidence="3">
    <name type="scientific">Arcella intermedia</name>
    <dbReference type="NCBI Taxonomy" id="1963864"/>
    <lineage>
        <taxon>Eukaryota</taxon>
        <taxon>Amoebozoa</taxon>
        <taxon>Tubulinea</taxon>
        <taxon>Elardia</taxon>
        <taxon>Arcellinida</taxon>
        <taxon>Sphaerothecina</taxon>
        <taxon>Arcellidae</taxon>
        <taxon>Arcella</taxon>
    </lineage>
</organism>
<dbReference type="GO" id="GO:0012505">
    <property type="term" value="C:endomembrane system"/>
    <property type="evidence" value="ECO:0007669"/>
    <property type="project" value="UniProtKB-ARBA"/>
</dbReference>
<dbReference type="GO" id="GO:0032012">
    <property type="term" value="P:regulation of ARF protein signal transduction"/>
    <property type="evidence" value="ECO:0007669"/>
    <property type="project" value="InterPro"/>
</dbReference>
<protein>
    <recommendedName>
        <fullName evidence="2">SEC7 domain-containing protein</fullName>
    </recommendedName>
</protein>
<dbReference type="SUPFAM" id="SSF48371">
    <property type="entry name" value="ARM repeat"/>
    <property type="match status" value="1"/>
</dbReference>
<dbReference type="Gene3D" id="1.10.1000.11">
    <property type="entry name" value="Arf Nucleotide-binding Site Opener,domain 2"/>
    <property type="match status" value="1"/>
</dbReference>
<dbReference type="Gene3D" id="1.10.220.20">
    <property type="match status" value="1"/>
</dbReference>
<dbReference type="PANTHER" id="PTHR10663">
    <property type="entry name" value="GUANYL-NUCLEOTIDE EXCHANGE FACTOR"/>
    <property type="match status" value="1"/>
</dbReference>
<dbReference type="InterPro" id="IPR056604">
    <property type="entry name" value="GBF1-like_TPR"/>
</dbReference>
<feature type="region of interest" description="Disordered" evidence="1">
    <location>
        <begin position="1"/>
        <end position="53"/>
    </location>
</feature>
<name>A0A6B2KWT5_9EUKA</name>
<dbReference type="AlphaFoldDB" id="A0A6B2KWT5"/>
<dbReference type="InterPro" id="IPR000904">
    <property type="entry name" value="Sec7_dom"/>
</dbReference>
<evidence type="ECO:0000259" key="2">
    <source>
        <dbReference type="PROSITE" id="PS50190"/>
    </source>
</evidence>
<proteinExistence type="predicted"/>
<dbReference type="InterPro" id="IPR023394">
    <property type="entry name" value="Sec7_C_sf"/>
</dbReference>
<dbReference type="EMBL" id="GIBP01000138">
    <property type="protein sequence ID" value="NDV29107.1"/>
    <property type="molecule type" value="Transcribed_RNA"/>
</dbReference>
<sequence length="1210" mass="139131">MVEEGMGEASSNKEENNEVESNASEEKGEPSKEIKKKEKVVSPTRDRKKKAADRYVNTQGITFFTERSTEAEDTEKRPCSTRVLVRLLNFFCKLVNPNDSKNPLYVRLLGLNTINTIVELKGASIAKIPQLLNFVLNDLCKVLFQVLQKVKKDENSILIVVLRIIFNLFVSLGSHMKFQIGAFFSIAMYQLVDEYPPLEPRDILPIEQREIIFETLISLFKEPTFLVDTYLNFDCDPQLDNILGNFVDFCYKNAGMKEDKERPNSTAYLRTLSLEAYSVIINSMFNRSKITPSAIMPNLQISVLMDKKQYKNILQEAAEFFNIPENPQFNNCFEYLQQNKLLPSPLDPKSLALMFRKNTFLSKKNLGEYLAKNKEFNIQVLEEYAKSFDFKGKTYLQCIREFFESYRIVGESAIIERSIEKVNEHFMNSNNSFVTEDTTVNSDSLYILTYSVIMLNVELHSPVLADKPGGRMTLDQYKYNLRGLNQGKDFPPQFLSNIYTTVQNDEIKIHKQRMNFDLSDSTWNHLYTDAKLENQLEFLLTRDSASHYDALVFNSLWKKLIGTLKHTFLIKNQELTEKVVANFTLCALLSSHFDNTHSMDFLISTLCDLTTILGVTENFYLSFGKNEKAQTAMSTLFQLSLKHGDHIRDSWKNVMSCLLKLHSFKLLPKDLVNIEDPFTWPEENIEPPKEAEATSLSKLAFGLFSGTSSWLIGDSQSKTTETPEKKLKVKIRDSVKQCKLDHLISSSQYLSTSSLLYWIKVLVSGASVHPSNSPAKTETTDQQITLCLDILTKIALLNRERIYIFWPTLADYFETQFASTLSSNVLYKVATNLFILALNFLSETSIRNSILISLLKLIKKPYGNTFAEVRLKKKICIGINKVLMANVKFLKTSMEWEHVSELIRWTMNSPTTTKDGFEVLFYIVTCSTLEISSKKGRITQDPKTLVSTENYSLMMDLISLYININDFYIVKCLELLQHVISVIPGFCNVRESGLEPEEKDTLELYWIPAFQYLCQLCRDNRNVDIQNHSISALQRALLAPELFVLSAESWSILFEKILFPLLQELLKAPQEPTVKKEEFDEIRLRAANILCKTFLQYRSKLISYNNFNHLWSKVLKYIKLYMEADKKRNLAEAITEALKNILMVMHTDGILRPPTEETDIQAIKYNLLWNSSWDKISKFCPNLKAEFMLLIQSGNSTKNFVNINNKPVDG</sequence>
<dbReference type="InterPro" id="IPR016024">
    <property type="entry name" value="ARM-type_fold"/>
</dbReference>